<dbReference type="RefSeq" id="XP_011309809.1">
    <property type="nucleotide sequence ID" value="XM_011311507.1"/>
</dbReference>
<reference evidence="4" key="1">
    <citation type="submission" date="2025-08" db="UniProtKB">
        <authorList>
            <consortium name="RefSeq"/>
        </authorList>
    </citation>
    <scope>IDENTIFICATION</scope>
    <source>
        <strain evidence="4">USDA-PBARC FA_bdor</strain>
        <tissue evidence="4">Whole organism</tissue>
    </source>
</reference>
<protein>
    <recommendedName>
        <fullName evidence="2">Baculoviridae p74 N-terminal domain-containing protein</fullName>
    </recommendedName>
</protein>
<dbReference type="KEGG" id="fas:105270512"/>
<dbReference type="InterPro" id="IPR013613">
    <property type="entry name" value="Baculo_p74_N"/>
</dbReference>
<gene>
    <name evidence="4" type="primary">LOC105270512</name>
</gene>
<dbReference type="GO" id="GO:0019058">
    <property type="term" value="P:viral life cycle"/>
    <property type="evidence" value="ECO:0007669"/>
    <property type="project" value="InterPro"/>
</dbReference>
<evidence type="ECO:0000313" key="4">
    <source>
        <dbReference type="RefSeq" id="XP_011309809.1"/>
    </source>
</evidence>
<dbReference type="Proteomes" id="UP000694866">
    <property type="component" value="Unplaced"/>
</dbReference>
<name>A0A9R1U610_9HYME</name>
<dbReference type="Pfam" id="PF04583">
    <property type="entry name" value="Baculo_p74"/>
    <property type="match status" value="1"/>
</dbReference>
<dbReference type="GeneID" id="105270512"/>
<dbReference type="InterPro" id="IPR007663">
    <property type="entry name" value="Baculo_p74"/>
</dbReference>
<sequence length="551" mass="62668">MATFTEKDKQDAVSYAAAFIKLKQLKLMFKKVPHLTSHLHVDIRSATDSDYRISKALETRSMVVTANITKDLCEAISCTPEKEKGICTPNDNASFYIVGNDQFDIQCQPACFNTKTSPTISPEKMGVNTPHLVWAHNKSCRYVNSSIIAMLEKPFYRGKTQYEKRVNDIGWGFNRRYDPNDFIGAGYKYEFNSNYCDIFNMSFDENTHECKYTFLQTVANTVIGPSLIGTLKSGITVLINGSEDLGIPADHYNRIIGNNTMPEKYTLEGWKKNINSDFSHKIFDKQSTLSITNMSLKDFNPTNLPRRQQEEGISEGMIKEGKIMLVHFKEVIVNYLKSMFTIEYWEQEAISQGVELAITSAKKLAKRVMTKCTPAFCQRLLQMSTKVGPTVAKTAMKSVFKRVAVQTVARVASRAAIALARVLAGAASIIGILLFIASILDIIFLIWDPYGYNKMLPPEWPRDNYRAGETQFRQDVGKTVAEYTFEDFLNLILTEDEKFDIDLESYQHQNEYLSSLERGETIFTTKLQESSIFGLGDFFLGWRDIREKSRK</sequence>
<dbReference type="AlphaFoldDB" id="A0A9R1U610"/>
<dbReference type="Pfam" id="PF08404">
    <property type="entry name" value="Baculo_p74_N"/>
    <property type="match status" value="1"/>
</dbReference>
<keyword evidence="1" id="KW-0472">Membrane</keyword>
<accession>A0A9R1U610</accession>
<keyword evidence="1" id="KW-0812">Transmembrane</keyword>
<evidence type="ECO:0000256" key="1">
    <source>
        <dbReference type="SAM" id="Phobius"/>
    </source>
</evidence>
<feature type="transmembrane region" description="Helical" evidence="1">
    <location>
        <begin position="422"/>
        <end position="447"/>
    </location>
</feature>
<evidence type="ECO:0000313" key="3">
    <source>
        <dbReference type="Proteomes" id="UP000694866"/>
    </source>
</evidence>
<keyword evidence="1" id="KW-1133">Transmembrane helix</keyword>
<dbReference type="OrthoDB" id="7684118at2759"/>
<feature type="domain" description="Baculoviridae p74 N-terminal" evidence="2">
    <location>
        <begin position="8"/>
        <end position="250"/>
    </location>
</feature>
<evidence type="ECO:0000259" key="2">
    <source>
        <dbReference type="Pfam" id="PF08404"/>
    </source>
</evidence>
<keyword evidence="3" id="KW-1185">Reference proteome</keyword>
<proteinExistence type="predicted"/>
<organism evidence="3 4">
    <name type="scientific">Fopius arisanus</name>
    <dbReference type="NCBI Taxonomy" id="64838"/>
    <lineage>
        <taxon>Eukaryota</taxon>
        <taxon>Metazoa</taxon>
        <taxon>Ecdysozoa</taxon>
        <taxon>Arthropoda</taxon>
        <taxon>Hexapoda</taxon>
        <taxon>Insecta</taxon>
        <taxon>Pterygota</taxon>
        <taxon>Neoptera</taxon>
        <taxon>Endopterygota</taxon>
        <taxon>Hymenoptera</taxon>
        <taxon>Apocrita</taxon>
        <taxon>Ichneumonoidea</taxon>
        <taxon>Braconidae</taxon>
        <taxon>Opiinae</taxon>
        <taxon>Fopius</taxon>
    </lineage>
</organism>